<feature type="compositionally biased region" description="Polar residues" evidence="1">
    <location>
        <begin position="40"/>
        <end position="50"/>
    </location>
</feature>
<evidence type="ECO:0000313" key="2">
    <source>
        <dbReference type="EMBL" id="KAE9037450.1"/>
    </source>
</evidence>
<dbReference type="EMBL" id="QXFU01000297">
    <property type="protein sequence ID" value="KAE9037450.1"/>
    <property type="molecule type" value="Genomic_DNA"/>
</dbReference>
<evidence type="ECO:0000313" key="3">
    <source>
        <dbReference type="EMBL" id="KAE9042494.1"/>
    </source>
</evidence>
<evidence type="ECO:0000313" key="5">
    <source>
        <dbReference type="Proteomes" id="UP000429607"/>
    </source>
</evidence>
<evidence type="ECO:0000256" key="1">
    <source>
        <dbReference type="SAM" id="MobiDB-lite"/>
    </source>
</evidence>
<gene>
    <name evidence="3" type="ORF">PR001_g6154</name>
    <name evidence="2" type="ORF">PR002_g6554</name>
    <name evidence="4" type="ORF">PR003_g6472</name>
</gene>
<dbReference type="Proteomes" id="UP000429607">
    <property type="component" value="Unassembled WGS sequence"/>
</dbReference>
<evidence type="ECO:0000313" key="7">
    <source>
        <dbReference type="Proteomes" id="UP000435112"/>
    </source>
</evidence>
<sequence>MSNALCGVQRGPRHIMAALFVVSENLQIGDKTMEVSNTLFHGPWTSPQASSDRDYRSHMPPQLALEALSKSTLPLSGMNPRSPPQTAPAEFTSPLDRLIK</sequence>
<dbReference type="EMBL" id="QXFT01000289">
    <property type="protein sequence ID" value="KAE9348313.1"/>
    <property type="molecule type" value="Genomic_DNA"/>
</dbReference>
<dbReference type="Proteomes" id="UP000435112">
    <property type="component" value="Unassembled WGS sequence"/>
</dbReference>
<dbReference type="AlphaFoldDB" id="A0A6A3NNA5"/>
<accession>A0A6A3NNA5</accession>
<evidence type="ECO:0000313" key="4">
    <source>
        <dbReference type="EMBL" id="KAE9348313.1"/>
    </source>
</evidence>
<organism evidence="3 5">
    <name type="scientific">Phytophthora rubi</name>
    <dbReference type="NCBI Taxonomy" id="129364"/>
    <lineage>
        <taxon>Eukaryota</taxon>
        <taxon>Sar</taxon>
        <taxon>Stramenopiles</taxon>
        <taxon>Oomycota</taxon>
        <taxon>Peronosporomycetes</taxon>
        <taxon>Peronosporales</taxon>
        <taxon>Peronosporaceae</taxon>
        <taxon>Phytophthora</taxon>
    </lineage>
</organism>
<reference evidence="5 7" key="1">
    <citation type="submission" date="2018-09" db="EMBL/GenBank/DDBJ databases">
        <title>Genomic investigation of the strawberry pathogen Phytophthora fragariae indicates pathogenicity is determined by transcriptional variation in three key races.</title>
        <authorList>
            <person name="Adams T.M."/>
            <person name="Armitage A.D."/>
            <person name="Sobczyk M.K."/>
            <person name="Bates H.J."/>
            <person name="Dunwell J.M."/>
            <person name="Nellist C.F."/>
            <person name="Harrison R.J."/>
        </authorList>
    </citation>
    <scope>NUCLEOTIDE SEQUENCE [LARGE SCALE GENOMIC DNA]</scope>
    <source>
        <strain evidence="3 5">SCRP249</strain>
        <strain evidence="2 7">SCRP324</strain>
        <strain evidence="4 6">SCRP333</strain>
    </source>
</reference>
<keyword evidence="6" id="KW-1185">Reference proteome</keyword>
<comment type="caution">
    <text evidence="3">The sequence shown here is derived from an EMBL/GenBank/DDBJ whole genome shotgun (WGS) entry which is preliminary data.</text>
</comment>
<evidence type="ECO:0000313" key="6">
    <source>
        <dbReference type="Proteomes" id="UP000434957"/>
    </source>
</evidence>
<feature type="region of interest" description="Disordered" evidence="1">
    <location>
        <begin position="40"/>
        <end position="60"/>
    </location>
</feature>
<protein>
    <submittedName>
        <fullName evidence="3">Uncharacterized protein</fullName>
    </submittedName>
</protein>
<name>A0A6A3NNA5_9STRA</name>
<dbReference type="Proteomes" id="UP000434957">
    <property type="component" value="Unassembled WGS sequence"/>
</dbReference>
<dbReference type="EMBL" id="QXFV01000286">
    <property type="protein sequence ID" value="KAE9042494.1"/>
    <property type="molecule type" value="Genomic_DNA"/>
</dbReference>
<proteinExistence type="predicted"/>
<feature type="region of interest" description="Disordered" evidence="1">
    <location>
        <begin position="72"/>
        <end position="100"/>
    </location>
</feature>